<dbReference type="AlphaFoldDB" id="A0A2H0KET0"/>
<evidence type="ECO:0000313" key="1">
    <source>
        <dbReference type="EMBL" id="PIQ69103.1"/>
    </source>
</evidence>
<comment type="caution">
    <text evidence="1">The sequence shown here is derived from an EMBL/GenBank/DDBJ whole genome shotgun (WGS) entry which is preliminary data.</text>
</comment>
<gene>
    <name evidence="1" type="ORF">COV91_00660</name>
</gene>
<dbReference type="EMBL" id="PCVG01000012">
    <property type="protein sequence ID" value="PIQ69103.1"/>
    <property type="molecule type" value="Genomic_DNA"/>
</dbReference>
<accession>A0A2H0KET0</accession>
<organism evidence="1 2">
    <name type="scientific">Candidatus Taylorbacteria bacterium CG11_big_fil_rev_8_21_14_0_20_46_11</name>
    <dbReference type="NCBI Taxonomy" id="1975025"/>
    <lineage>
        <taxon>Bacteria</taxon>
        <taxon>Candidatus Tayloriibacteriota</taxon>
    </lineage>
</organism>
<dbReference type="Proteomes" id="UP000229342">
    <property type="component" value="Unassembled WGS sequence"/>
</dbReference>
<evidence type="ECO:0000313" key="2">
    <source>
        <dbReference type="Proteomes" id="UP000229342"/>
    </source>
</evidence>
<sequence>MNLFCRSTEQKLGELHSAVRRQIQIQTAEQALVLDNLSREVVALCLRDAIVSTNSCDIHNAVRFHRSVVYAHELCEMAITVREFLVNHRRADIERFERRHRQYLKRKGHWFVLIGEQGRLLMQACKRATLKHRFPRNGTRGIVCKVAMNRKTGERTITISSFIERPCNLKEE</sequence>
<protein>
    <submittedName>
        <fullName evidence="1">Uncharacterized protein</fullName>
    </submittedName>
</protein>
<proteinExistence type="predicted"/>
<reference evidence="1 2" key="1">
    <citation type="submission" date="2017-09" db="EMBL/GenBank/DDBJ databases">
        <title>Depth-based differentiation of microbial function through sediment-hosted aquifers and enrichment of novel symbionts in the deep terrestrial subsurface.</title>
        <authorList>
            <person name="Probst A.J."/>
            <person name="Ladd B."/>
            <person name="Jarett J.K."/>
            <person name="Geller-Mcgrath D.E."/>
            <person name="Sieber C.M."/>
            <person name="Emerson J.B."/>
            <person name="Anantharaman K."/>
            <person name="Thomas B.C."/>
            <person name="Malmstrom R."/>
            <person name="Stieglmeier M."/>
            <person name="Klingl A."/>
            <person name="Woyke T."/>
            <person name="Ryan C.M."/>
            <person name="Banfield J.F."/>
        </authorList>
    </citation>
    <scope>NUCLEOTIDE SEQUENCE [LARGE SCALE GENOMIC DNA]</scope>
    <source>
        <strain evidence="1">CG11_big_fil_rev_8_21_14_0_20_46_11</strain>
    </source>
</reference>
<name>A0A2H0KET0_9BACT</name>